<feature type="region of interest" description="Disordered" evidence="5">
    <location>
        <begin position="395"/>
        <end position="481"/>
    </location>
</feature>
<dbReference type="PROSITE" id="PS00659">
    <property type="entry name" value="GLYCOSYL_HYDROL_F5"/>
    <property type="match status" value="1"/>
</dbReference>
<evidence type="ECO:0000313" key="8">
    <source>
        <dbReference type="EMBL" id="ELR18268.1"/>
    </source>
</evidence>
<dbReference type="OMA" id="WANDYLL"/>
<dbReference type="InterPro" id="IPR018087">
    <property type="entry name" value="Glyco_hydro_5_CS"/>
</dbReference>
<keyword evidence="6" id="KW-0732">Signal</keyword>
<dbReference type="Proteomes" id="UP000011083">
    <property type="component" value="Unassembled WGS sequence"/>
</dbReference>
<dbReference type="PANTHER" id="PTHR35923">
    <property type="entry name" value="MAJOR EXTRACELLULAR ENDOGLUCANASE"/>
    <property type="match status" value="1"/>
</dbReference>
<dbReference type="SUPFAM" id="SSF51445">
    <property type="entry name" value="(Trans)glycosidases"/>
    <property type="match status" value="1"/>
</dbReference>
<dbReference type="AlphaFoldDB" id="L8H0H6"/>
<organism evidence="8 9">
    <name type="scientific">Acanthamoeba castellanii (strain ATCC 30010 / Neff)</name>
    <dbReference type="NCBI Taxonomy" id="1257118"/>
    <lineage>
        <taxon>Eukaryota</taxon>
        <taxon>Amoebozoa</taxon>
        <taxon>Discosea</taxon>
        <taxon>Longamoebia</taxon>
        <taxon>Centramoebida</taxon>
        <taxon>Acanthamoebidae</taxon>
        <taxon>Acanthamoeba</taxon>
    </lineage>
</organism>
<evidence type="ECO:0000256" key="5">
    <source>
        <dbReference type="SAM" id="MobiDB-lite"/>
    </source>
</evidence>
<dbReference type="Gene3D" id="3.20.20.80">
    <property type="entry name" value="Glycosidases"/>
    <property type="match status" value="1"/>
</dbReference>
<keyword evidence="9" id="KW-1185">Reference proteome</keyword>
<dbReference type="InterPro" id="IPR017853">
    <property type="entry name" value="GH"/>
</dbReference>
<dbReference type="OrthoDB" id="442731at2759"/>
<dbReference type="GO" id="GO:0000272">
    <property type="term" value="P:polysaccharide catabolic process"/>
    <property type="evidence" value="ECO:0007669"/>
    <property type="project" value="InterPro"/>
</dbReference>
<evidence type="ECO:0000313" key="9">
    <source>
        <dbReference type="Proteomes" id="UP000011083"/>
    </source>
</evidence>
<dbReference type="PANTHER" id="PTHR35923:SF4">
    <property type="entry name" value="GLYCOSIDE HYDROLASE FAMILY 5 DOMAIN-CONTAINING PROTEIN"/>
    <property type="match status" value="1"/>
</dbReference>
<gene>
    <name evidence="8" type="ORF">ACA1_370220</name>
</gene>
<dbReference type="GeneID" id="14919070"/>
<keyword evidence="2 4" id="KW-0378">Hydrolase</keyword>
<accession>L8H0H6</accession>
<dbReference type="EMBL" id="KB007960">
    <property type="protein sequence ID" value="ELR18268.1"/>
    <property type="molecule type" value="Genomic_DNA"/>
</dbReference>
<dbReference type="VEuPathDB" id="AmoebaDB:ACA1_370220"/>
<dbReference type="STRING" id="1257118.L8H0H6"/>
<evidence type="ECO:0000256" key="4">
    <source>
        <dbReference type="RuleBase" id="RU361153"/>
    </source>
</evidence>
<evidence type="ECO:0000256" key="3">
    <source>
        <dbReference type="ARBA" id="ARBA00023295"/>
    </source>
</evidence>
<feature type="compositionally biased region" description="Low complexity" evidence="5">
    <location>
        <begin position="399"/>
        <end position="481"/>
    </location>
</feature>
<dbReference type="InterPro" id="IPR001547">
    <property type="entry name" value="Glyco_hydro_5"/>
</dbReference>
<dbReference type="KEGG" id="acan:ACA1_370220"/>
<proteinExistence type="inferred from homology"/>
<evidence type="ECO:0000256" key="6">
    <source>
        <dbReference type="SAM" id="SignalP"/>
    </source>
</evidence>
<evidence type="ECO:0000256" key="1">
    <source>
        <dbReference type="ARBA" id="ARBA00005641"/>
    </source>
</evidence>
<feature type="signal peptide" evidence="6">
    <location>
        <begin position="1"/>
        <end position="20"/>
    </location>
</feature>
<sequence>MWACALALSVVVFMSAPAVGQSCYAPTALNFTSEAGKLWVNGQRYHLKGTSWFGFETAACTVHGLWANSYTFFLDFLAAQGFNAIRLPFHLELVLNEKSPNGINYGAGANADLQGLNSLQVMDKIVQAAAARGLLIMLDLHSFAPDQFMSDGMWYNGANPESKVIAGWTKLLQRYKNQWNVIAADLKNEPHTSTWGTGNPNTDWNLGAARLADAIASAVSDRFLMFVEGVSNSPPCRENCFWGENLTGARTNPVVIANPAKLVYSPHVYGPNVFGQSYFSAGNFPANMPAIWEDHWGFIPAATGRAFVIGEWGGPFSGKDQVWMEALVAYLKAKDSTDQFFWCLNPNSGDTGGLLKNDWSSPESGKLALLANLVSAPTKFSVNAQGLVCLNGATGPAQPSASSSPAAPKPSASSSPAAPKPSASSSPAAPKPSASSSPAAAKPSASSSPAAPKASASSSPAAAKPSASSSPAAPKPSASSSPAAPFFAGTSAWWLAVTIPGSTSASLDCGNGQGLVEMTPAWLPNMWTFASTNGQACKSTLTFVVNGGAPQTVTAPWA</sequence>
<dbReference type="RefSeq" id="XP_004340288.1">
    <property type="nucleotide sequence ID" value="XM_004340240.1"/>
</dbReference>
<feature type="chain" id="PRO_5003990781" evidence="6">
    <location>
        <begin position="21"/>
        <end position="558"/>
    </location>
</feature>
<dbReference type="Pfam" id="PF00150">
    <property type="entry name" value="Cellulase"/>
    <property type="match status" value="1"/>
</dbReference>
<protein>
    <submittedName>
        <fullName evidence="8">Cellulase (Glycosyl hydrolase family 5) subfamily protein</fullName>
    </submittedName>
</protein>
<evidence type="ECO:0000259" key="7">
    <source>
        <dbReference type="Pfam" id="PF00150"/>
    </source>
</evidence>
<evidence type="ECO:0000256" key="2">
    <source>
        <dbReference type="ARBA" id="ARBA00022801"/>
    </source>
</evidence>
<name>L8H0H6_ACACF</name>
<reference evidence="8 9" key="1">
    <citation type="journal article" date="2013" name="Genome Biol.">
        <title>Genome of Acanthamoeba castellanii highlights extensive lateral gene transfer and early evolution of tyrosine kinase signaling.</title>
        <authorList>
            <person name="Clarke M."/>
            <person name="Lohan A.J."/>
            <person name="Liu B."/>
            <person name="Lagkouvardos I."/>
            <person name="Roy S."/>
            <person name="Zafar N."/>
            <person name="Bertelli C."/>
            <person name="Schilde C."/>
            <person name="Kianianmomeni A."/>
            <person name="Burglin T.R."/>
            <person name="Frech C."/>
            <person name="Turcotte B."/>
            <person name="Kopec K.O."/>
            <person name="Synnott J.M."/>
            <person name="Choo C."/>
            <person name="Paponov I."/>
            <person name="Finkler A."/>
            <person name="Soon Heng Tan C."/>
            <person name="Hutchins A.P."/>
            <person name="Weinmeier T."/>
            <person name="Rattei T."/>
            <person name="Chu J.S."/>
            <person name="Gimenez G."/>
            <person name="Irimia M."/>
            <person name="Rigden D.J."/>
            <person name="Fitzpatrick D.A."/>
            <person name="Lorenzo-Morales J."/>
            <person name="Bateman A."/>
            <person name="Chiu C.H."/>
            <person name="Tang P."/>
            <person name="Hegemann P."/>
            <person name="Fromm H."/>
            <person name="Raoult D."/>
            <person name="Greub G."/>
            <person name="Miranda-Saavedra D."/>
            <person name="Chen N."/>
            <person name="Nash P."/>
            <person name="Ginger M.L."/>
            <person name="Horn M."/>
            <person name="Schaap P."/>
            <person name="Caler L."/>
            <person name="Loftus B."/>
        </authorList>
    </citation>
    <scope>NUCLEOTIDE SEQUENCE [LARGE SCALE GENOMIC DNA]</scope>
    <source>
        <strain evidence="8 9">Neff</strain>
    </source>
</reference>
<dbReference type="GO" id="GO:0004553">
    <property type="term" value="F:hydrolase activity, hydrolyzing O-glycosyl compounds"/>
    <property type="evidence" value="ECO:0007669"/>
    <property type="project" value="InterPro"/>
</dbReference>
<feature type="domain" description="Glycoside hydrolase family 5" evidence="7">
    <location>
        <begin position="48"/>
        <end position="348"/>
    </location>
</feature>
<comment type="similarity">
    <text evidence="1 4">Belongs to the glycosyl hydrolase 5 (cellulase A) family.</text>
</comment>
<keyword evidence="3 4" id="KW-0326">Glycosidase</keyword>